<comment type="similarity">
    <text evidence="3">In the C-terminal section; belongs to the transpeptidase family.</text>
</comment>
<evidence type="ECO:0000256" key="24">
    <source>
        <dbReference type="ARBA" id="ARBA00044770"/>
    </source>
</evidence>
<dbReference type="PANTHER" id="PTHR32282">
    <property type="entry name" value="BINDING PROTEIN TRANSPEPTIDASE, PUTATIVE-RELATED"/>
    <property type="match status" value="1"/>
</dbReference>
<keyword evidence="18 28" id="KW-1133">Transmembrane helix</keyword>
<comment type="pathway">
    <text evidence="2">Cell wall biogenesis; peptidoglycan biosynthesis.</text>
</comment>
<dbReference type="InterPro" id="IPR012338">
    <property type="entry name" value="Beta-lactam/transpept-like"/>
</dbReference>
<dbReference type="GO" id="GO:0071555">
    <property type="term" value="P:cell wall organization"/>
    <property type="evidence" value="ECO:0007669"/>
    <property type="project" value="UniProtKB-KW"/>
</dbReference>
<evidence type="ECO:0000256" key="10">
    <source>
        <dbReference type="ARBA" id="ARBA00022670"/>
    </source>
</evidence>
<dbReference type="GO" id="GO:0008360">
    <property type="term" value="P:regulation of cell shape"/>
    <property type="evidence" value="ECO:0007669"/>
    <property type="project" value="UniProtKB-KW"/>
</dbReference>
<evidence type="ECO:0000259" key="30">
    <source>
        <dbReference type="Pfam" id="PF00912"/>
    </source>
</evidence>
<dbReference type="GO" id="GO:0006508">
    <property type="term" value="P:proteolysis"/>
    <property type="evidence" value="ECO:0007669"/>
    <property type="project" value="UniProtKB-KW"/>
</dbReference>
<evidence type="ECO:0000256" key="12">
    <source>
        <dbReference type="ARBA" id="ARBA00022679"/>
    </source>
</evidence>
<comment type="catalytic activity">
    <reaction evidence="25">
        <text>[GlcNAc-(1-&gt;4)-Mur2Ac(oyl-L-Ala-gamma-D-Glu-L-Lys-D-Ala-D-Ala)](n)-di-trans,octa-cis-undecaprenyl diphosphate + beta-D-GlcNAc-(1-&gt;4)-Mur2Ac(oyl-L-Ala-gamma-D-Glu-L-Lys-D-Ala-D-Ala)-di-trans,octa-cis-undecaprenyl diphosphate = [GlcNAc-(1-&gt;4)-Mur2Ac(oyl-L-Ala-gamma-D-Glu-L-Lys-D-Ala-D-Ala)](n+1)-di-trans,octa-cis-undecaprenyl diphosphate + di-trans,octa-cis-undecaprenyl diphosphate + H(+)</text>
        <dbReference type="Rhea" id="RHEA:23708"/>
        <dbReference type="Rhea" id="RHEA-COMP:9602"/>
        <dbReference type="Rhea" id="RHEA-COMP:9603"/>
        <dbReference type="ChEBI" id="CHEBI:15378"/>
        <dbReference type="ChEBI" id="CHEBI:58405"/>
        <dbReference type="ChEBI" id="CHEBI:60033"/>
        <dbReference type="ChEBI" id="CHEBI:78435"/>
        <dbReference type="EC" id="2.4.99.28"/>
    </reaction>
</comment>
<dbReference type="InterPro" id="IPR001264">
    <property type="entry name" value="Glyco_trans_51"/>
</dbReference>
<dbReference type="Gene3D" id="2.40.50.140">
    <property type="entry name" value="Nucleic acid-binding proteins"/>
    <property type="match status" value="1"/>
</dbReference>
<dbReference type="InterPro" id="IPR012340">
    <property type="entry name" value="NA-bd_OB-fold"/>
</dbReference>
<evidence type="ECO:0000313" key="32">
    <source>
        <dbReference type="EMBL" id="ACL66814.1"/>
    </source>
</evidence>
<dbReference type="HOGENOM" id="CLU_006354_2_4_7"/>
<keyword evidence="15" id="KW-0133">Cell shape</keyword>
<dbReference type="SUPFAM" id="SSF56601">
    <property type="entry name" value="beta-lactamase/transpeptidase-like"/>
    <property type="match status" value="1"/>
</dbReference>
<keyword evidence="20" id="KW-0046">Antibiotic resistance</keyword>
<feature type="region of interest" description="Disordered" evidence="27">
    <location>
        <begin position="901"/>
        <end position="942"/>
    </location>
</feature>
<gene>
    <name evidence="32" type="ordered locus">A2cp1_3484</name>
</gene>
<keyword evidence="19 28" id="KW-0472">Membrane</keyword>
<evidence type="ECO:0000256" key="2">
    <source>
        <dbReference type="ARBA" id="ARBA00004752"/>
    </source>
</evidence>
<evidence type="ECO:0000256" key="17">
    <source>
        <dbReference type="ARBA" id="ARBA00022984"/>
    </source>
</evidence>
<evidence type="ECO:0000256" key="18">
    <source>
        <dbReference type="ARBA" id="ARBA00022989"/>
    </source>
</evidence>
<evidence type="ECO:0000256" key="21">
    <source>
        <dbReference type="ARBA" id="ARBA00023268"/>
    </source>
</evidence>
<evidence type="ECO:0000256" key="22">
    <source>
        <dbReference type="ARBA" id="ARBA00023316"/>
    </source>
</evidence>
<dbReference type="FunFam" id="1.10.3810.10:FF:000003">
    <property type="entry name" value="Penicillin-binding protein 1a"/>
    <property type="match status" value="1"/>
</dbReference>
<dbReference type="EC" id="2.4.99.28" evidence="24"/>
<dbReference type="InterPro" id="IPR001460">
    <property type="entry name" value="PCN-bd_Tpept"/>
</dbReference>
<keyword evidence="7" id="KW-1003">Cell membrane</keyword>
<comment type="pathway">
    <text evidence="26">Glycan biosynthesis.</text>
</comment>
<evidence type="ECO:0000256" key="7">
    <source>
        <dbReference type="ARBA" id="ARBA00022475"/>
    </source>
</evidence>
<evidence type="ECO:0000259" key="29">
    <source>
        <dbReference type="Pfam" id="PF00905"/>
    </source>
</evidence>
<evidence type="ECO:0000256" key="23">
    <source>
        <dbReference type="ARBA" id="ARBA00034000"/>
    </source>
</evidence>
<dbReference type="SUPFAM" id="SSF53955">
    <property type="entry name" value="Lysozyme-like"/>
    <property type="match status" value="1"/>
</dbReference>
<dbReference type="KEGG" id="acp:A2cp1_3484"/>
<keyword evidence="16" id="KW-0735">Signal-anchor</keyword>
<dbReference type="Gene3D" id="3.40.710.10">
    <property type="entry name" value="DD-peptidase/beta-lactamase superfamily"/>
    <property type="match status" value="3"/>
</dbReference>
<dbReference type="GO" id="GO:0046677">
    <property type="term" value="P:response to antibiotic"/>
    <property type="evidence" value="ECO:0007669"/>
    <property type="project" value="UniProtKB-KW"/>
</dbReference>
<feature type="region of interest" description="Disordered" evidence="27">
    <location>
        <begin position="27"/>
        <end position="51"/>
    </location>
</feature>
<keyword evidence="22" id="KW-0961">Cell wall biogenesis/degradation</keyword>
<feature type="domain" description="Penicillin-binding protein transpeptidase" evidence="29">
    <location>
        <begin position="529"/>
        <end position="711"/>
    </location>
</feature>
<dbReference type="AlphaFoldDB" id="B8J5F2"/>
<dbReference type="Pfam" id="PF00912">
    <property type="entry name" value="Transgly"/>
    <property type="match status" value="1"/>
</dbReference>
<keyword evidence="8" id="KW-0997">Cell inner membrane</keyword>
<evidence type="ECO:0000256" key="6">
    <source>
        <dbReference type="ARBA" id="ARBA00018638"/>
    </source>
</evidence>
<dbReference type="Pfam" id="PF00905">
    <property type="entry name" value="Transpeptidase"/>
    <property type="match status" value="1"/>
</dbReference>
<feature type="domain" description="Penicillin-binding protein OB-like" evidence="31">
    <location>
        <begin position="412"/>
        <end position="527"/>
    </location>
</feature>
<evidence type="ECO:0000313" key="33">
    <source>
        <dbReference type="Proteomes" id="UP000007089"/>
    </source>
</evidence>
<dbReference type="UniPathway" id="UPA00219"/>
<evidence type="ECO:0000256" key="3">
    <source>
        <dbReference type="ARBA" id="ARBA00007090"/>
    </source>
</evidence>
<dbReference type="NCBIfam" id="TIGR02074">
    <property type="entry name" value="PBP_1a_fam"/>
    <property type="match status" value="1"/>
</dbReference>
<evidence type="ECO:0000256" key="9">
    <source>
        <dbReference type="ARBA" id="ARBA00022645"/>
    </source>
</evidence>
<dbReference type="InterPro" id="IPR023346">
    <property type="entry name" value="Lysozyme-like_dom_sf"/>
</dbReference>
<evidence type="ECO:0000256" key="5">
    <source>
        <dbReference type="ARBA" id="ARBA00012448"/>
    </source>
</evidence>
<dbReference type="GO" id="GO:0009002">
    <property type="term" value="F:serine-type D-Ala-D-Ala carboxypeptidase activity"/>
    <property type="evidence" value="ECO:0007669"/>
    <property type="project" value="UniProtKB-EC"/>
</dbReference>
<dbReference type="GO" id="GO:0005886">
    <property type="term" value="C:plasma membrane"/>
    <property type="evidence" value="ECO:0007669"/>
    <property type="project" value="UniProtKB-SubCell"/>
</dbReference>
<dbReference type="EC" id="3.4.16.4" evidence="5"/>
<dbReference type="InterPro" id="IPR031376">
    <property type="entry name" value="PCB_OB"/>
</dbReference>
<feature type="transmembrane region" description="Helical" evidence="28">
    <location>
        <begin position="59"/>
        <end position="81"/>
    </location>
</feature>
<dbReference type="Pfam" id="PF17092">
    <property type="entry name" value="PCB_OB"/>
    <property type="match status" value="1"/>
</dbReference>
<evidence type="ECO:0000256" key="16">
    <source>
        <dbReference type="ARBA" id="ARBA00022968"/>
    </source>
</evidence>
<accession>B8J5F2</accession>
<sequence length="942" mass="100072">MTFHRRGALPDATPGAIVRALAVDTPSHPATPPPAAVRAAEGEEPPRVRRRLSRKSKRLLRAAALAVLAGGLLGGGLLLAWTRELPAFDGLKDYEPLVSTRVFGADGEEVFQFARERRTVVPIDGIPDVLKKAVLAAEDARFYEHEGVNYLAIARCAAKGLLGGGVKCGGSTITQQVVKTFLLPTEWRVKRKVKELVLAPRLEQNLTKDEILYLYLNQIYFGHRRYGVEEASRFYFGKGVKDLTLGEAAVLAGVIQSPMRWSPVNHPARAKERQRYVLRRMMEEGFITRAQAEAESARAIRTRPPPDDPPGAWYADAVRKYLDERYGAEAVETQGLQVDVAMDARLQAAAETALEGALRAVDKRQGWRGPLLHLDPPRAAAALPLWRKRLEAIEPGPGEVYVWDLGRVNPDQIEPGEDEEQERDVARMARARRLEDGGIYAGLVREVDDRTAVVDLGNARGEVTLAQAAWARKWNPTSATAAPKKLSTVVQPGDVVNVRVVPGKVPAARTAAAGKPVPLALEQTPLVQGALVAIDPATRGVRALVGGLDFQASQFNRATQARRQPGSAMKPFVWGAAIESRRFTPATVVYDTPDLYRDPWTGKEWKPRNFEKDQFDGPMLLASALAHSKNTVSVKLVDALGVDAVIGFSKRMGIASELPRNLTLALGTGEVLPIELVNAYASLAANGFQTPPLVVLRVRDRTGKVLEEQRPVAPPAPSRDGAVVVTASAVEAAGAPAAPAAAPTAAVPGAAPAPADAPAGALAAAAPAVEGAGATAAPAPFPVPTSGTRPDVSYVVTSMLRGVIEGGTGAAARVLGRPAAGKTGTAQDHRDAWFVGYTPELVAGVWVGFDDHSPLGPRETGAVAALPAWIAFMQASLGGRPASDFDPVPGVEVARVDPQSGLLAAPDQGGAPALPFLSGTAPAQEASSHPGSAPQNFFMDDH</sequence>
<dbReference type="Proteomes" id="UP000007089">
    <property type="component" value="Chromosome"/>
</dbReference>
<evidence type="ECO:0000256" key="25">
    <source>
        <dbReference type="ARBA" id="ARBA00049902"/>
    </source>
</evidence>
<keyword evidence="21" id="KW-0511">Multifunctional enzyme</keyword>
<keyword evidence="9" id="KW-0121">Carboxypeptidase</keyword>
<reference evidence="32" key="1">
    <citation type="submission" date="2009-01" db="EMBL/GenBank/DDBJ databases">
        <title>Complete sequence of Anaeromyxobacter dehalogenans 2CP-1.</title>
        <authorList>
            <consortium name="US DOE Joint Genome Institute"/>
            <person name="Lucas S."/>
            <person name="Copeland A."/>
            <person name="Lapidus A."/>
            <person name="Glavina del Rio T."/>
            <person name="Dalin E."/>
            <person name="Tice H."/>
            <person name="Bruce D."/>
            <person name="Goodwin L."/>
            <person name="Pitluck S."/>
            <person name="Saunders E."/>
            <person name="Brettin T."/>
            <person name="Detter J.C."/>
            <person name="Han C."/>
            <person name="Larimer F."/>
            <person name="Land M."/>
            <person name="Hauser L."/>
            <person name="Kyrpides N."/>
            <person name="Ovchinnikova G."/>
            <person name="Beliaev A.S."/>
            <person name="Richardson P."/>
        </authorList>
    </citation>
    <scope>NUCLEOTIDE SEQUENCE</scope>
    <source>
        <strain evidence="32">2CP-1</strain>
    </source>
</reference>
<dbReference type="EMBL" id="CP001359">
    <property type="protein sequence ID" value="ACL66814.1"/>
    <property type="molecule type" value="Genomic_DNA"/>
</dbReference>
<dbReference type="InterPro" id="IPR050396">
    <property type="entry name" value="Glycosyltr_51/Transpeptidase"/>
</dbReference>
<evidence type="ECO:0000256" key="20">
    <source>
        <dbReference type="ARBA" id="ARBA00023251"/>
    </source>
</evidence>
<evidence type="ECO:0000256" key="14">
    <source>
        <dbReference type="ARBA" id="ARBA00022801"/>
    </source>
</evidence>
<name>B8J5F2_ANAD2</name>
<comment type="catalytic activity">
    <reaction evidence="23">
        <text>Preferential cleavage: (Ac)2-L-Lys-D-Ala-|-D-Ala. Also transpeptidation of peptidyl-alanyl moieties that are N-acyl substituents of D-alanine.</text>
        <dbReference type="EC" id="3.4.16.4"/>
    </reaction>
</comment>
<keyword evidence="12" id="KW-0808">Transferase</keyword>
<feature type="compositionally biased region" description="Polar residues" evidence="27">
    <location>
        <begin position="925"/>
        <end position="935"/>
    </location>
</feature>
<dbReference type="CAZy" id="GT51">
    <property type="family name" value="Glycosyltransferase Family 51"/>
</dbReference>
<organism evidence="32 33">
    <name type="scientific">Anaeromyxobacter dehalogenans (strain ATCC BAA-258 / DSM 21875 / 2CP-1)</name>
    <dbReference type="NCBI Taxonomy" id="455488"/>
    <lineage>
        <taxon>Bacteria</taxon>
        <taxon>Pseudomonadati</taxon>
        <taxon>Myxococcota</taxon>
        <taxon>Myxococcia</taxon>
        <taxon>Myxococcales</taxon>
        <taxon>Cystobacterineae</taxon>
        <taxon>Anaeromyxobacteraceae</taxon>
        <taxon>Anaeromyxobacter</taxon>
    </lineage>
</organism>
<evidence type="ECO:0000256" key="1">
    <source>
        <dbReference type="ARBA" id="ARBA00004249"/>
    </source>
</evidence>
<evidence type="ECO:0000256" key="11">
    <source>
        <dbReference type="ARBA" id="ARBA00022676"/>
    </source>
</evidence>
<dbReference type="GO" id="GO:0009252">
    <property type="term" value="P:peptidoglycan biosynthetic process"/>
    <property type="evidence" value="ECO:0007669"/>
    <property type="project" value="UniProtKB-UniPathway"/>
</dbReference>
<evidence type="ECO:0000259" key="31">
    <source>
        <dbReference type="Pfam" id="PF17092"/>
    </source>
</evidence>
<evidence type="ECO:0000256" key="28">
    <source>
        <dbReference type="SAM" id="Phobius"/>
    </source>
</evidence>
<comment type="similarity">
    <text evidence="4">In the N-terminal section; belongs to the glycosyltransferase 51 family.</text>
</comment>
<keyword evidence="33" id="KW-1185">Reference proteome</keyword>
<feature type="domain" description="Glycosyl transferase family 51" evidence="30">
    <location>
        <begin position="107"/>
        <end position="281"/>
    </location>
</feature>
<keyword evidence="10" id="KW-0645">Protease</keyword>
<keyword evidence="14" id="KW-0378">Hydrolase</keyword>
<keyword evidence="13 28" id="KW-0812">Transmembrane</keyword>
<proteinExistence type="inferred from homology"/>
<dbReference type="GO" id="GO:0030288">
    <property type="term" value="C:outer membrane-bounded periplasmic space"/>
    <property type="evidence" value="ECO:0007669"/>
    <property type="project" value="TreeGrafter"/>
</dbReference>
<protein>
    <recommendedName>
        <fullName evidence="6">Penicillin-binding protein 1A</fullName>
        <ecNumber evidence="24">2.4.99.28</ecNumber>
        <ecNumber evidence="5">3.4.16.4</ecNumber>
    </recommendedName>
</protein>
<evidence type="ECO:0000256" key="13">
    <source>
        <dbReference type="ARBA" id="ARBA00022692"/>
    </source>
</evidence>
<evidence type="ECO:0000256" key="8">
    <source>
        <dbReference type="ARBA" id="ARBA00022519"/>
    </source>
</evidence>
<dbReference type="SUPFAM" id="SSF50249">
    <property type="entry name" value="Nucleic acid-binding proteins"/>
    <property type="match status" value="1"/>
</dbReference>
<keyword evidence="17" id="KW-0573">Peptidoglycan synthesis</keyword>
<dbReference type="PANTHER" id="PTHR32282:SF27">
    <property type="entry name" value="PENICILLIN-BINDING PROTEIN 1A"/>
    <property type="match status" value="1"/>
</dbReference>
<dbReference type="Gene3D" id="1.10.3810.10">
    <property type="entry name" value="Biosynthetic peptidoglycan transglycosylase-like"/>
    <property type="match status" value="1"/>
</dbReference>
<evidence type="ECO:0000256" key="27">
    <source>
        <dbReference type="SAM" id="MobiDB-lite"/>
    </source>
</evidence>
<dbReference type="GO" id="GO:0008955">
    <property type="term" value="F:peptidoglycan glycosyltransferase activity"/>
    <property type="evidence" value="ECO:0007669"/>
    <property type="project" value="UniProtKB-EC"/>
</dbReference>
<dbReference type="InterPro" id="IPR036950">
    <property type="entry name" value="PBP_transglycosylase"/>
</dbReference>
<evidence type="ECO:0000256" key="26">
    <source>
        <dbReference type="ARBA" id="ARBA00060592"/>
    </source>
</evidence>
<keyword evidence="11" id="KW-0328">Glycosyltransferase</keyword>
<evidence type="ECO:0000256" key="15">
    <source>
        <dbReference type="ARBA" id="ARBA00022960"/>
    </source>
</evidence>
<evidence type="ECO:0000256" key="4">
    <source>
        <dbReference type="ARBA" id="ARBA00007739"/>
    </source>
</evidence>
<evidence type="ECO:0000256" key="19">
    <source>
        <dbReference type="ARBA" id="ARBA00023136"/>
    </source>
</evidence>
<comment type="subcellular location">
    <subcellularLocation>
        <location evidence="1">Cell inner membrane</location>
        <topology evidence="1">Single-pass type II membrane protein</topology>
    </subcellularLocation>
</comment>
<dbReference type="GO" id="GO:0008658">
    <property type="term" value="F:penicillin binding"/>
    <property type="evidence" value="ECO:0007669"/>
    <property type="project" value="InterPro"/>
</dbReference>